<dbReference type="SUPFAM" id="SSF56112">
    <property type="entry name" value="Protein kinase-like (PK-like)"/>
    <property type="match status" value="1"/>
</dbReference>
<dbReference type="GO" id="GO:0004672">
    <property type="term" value="F:protein kinase activity"/>
    <property type="evidence" value="ECO:0007669"/>
    <property type="project" value="InterPro"/>
</dbReference>
<dbReference type="PROSITE" id="PS50011">
    <property type="entry name" value="PROTEIN_KINASE_DOM"/>
    <property type="match status" value="1"/>
</dbReference>
<gene>
    <name evidence="2" type="ORF">ENV14_08260</name>
</gene>
<dbReference type="Gene3D" id="1.10.510.10">
    <property type="entry name" value="Transferase(Phosphotransferase) domain 1"/>
    <property type="match status" value="1"/>
</dbReference>
<organism evidence="2">
    <name type="scientific">Ignisphaera aggregans</name>
    <dbReference type="NCBI Taxonomy" id="334771"/>
    <lineage>
        <taxon>Archaea</taxon>
        <taxon>Thermoproteota</taxon>
        <taxon>Thermoprotei</taxon>
        <taxon>Desulfurococcales</taxon>
        <taxon>Desulfurococcaceae</taxon>
        <taxon>Ignisphaera</taxon>
    </lineage>
</organism>
<dbReference type="InterPro" id="IPR011009">
    <property type="entry name" value="Kinase-like_dom_sf"/>
</dbReference>
<proteinExistence type="predicted"/>
<reference evidence="2" key="1">
    <citation type="journal article" date="2020" name="mSystems">
        <title>Genome- and Community-Level Interaction Insights into Carbon Utilization and Element Cycling Functions of Hydrothermarchaeota in Hydrothermal Sediment.</title>
        <authorList>
            <person name="Zhou Z."/>
            <person name="Liu Y."/>
            <person name="Xu W."/>
            <person name="Pan J."/>
            <person name="Luo Z.H."/>
            <person name="Li M."/>
        </authorList>
    </citation>
    <scope>NUCLEOTIDE SEQUENCE [LARGE SCALE GENOMIC DNA]</scope>
    <source>
        <strain evidence="2">SpSt-732</strain>
    </source>
</reference>
<dbReference type="EMBL" id="DTFF01000067">
    <property type="protein sequence ID" value="HGI88359.1"/>
    <property type="molecule type" value="Genomic_DNA"/>
</dbReference>
<dbReference type="GO" id="GO:0005524">
    <property type="term" value="F:ATP binding"/>
    <property type="evidence" value="ECO:0007669"/>
    <property type="project" value="InterPro"/>
</dbReference>
<protein>
    <recommendedName>
        <fullName evidence="1">Protein kinase domain-containing protein</fullName>
    </recommendedName>
</protein>
<evidence type="ECO:0000259" key="1">
    <source>
        <dbReference type="PROSITE" id="PS50011"/>
    </source>
</evidence>
<accession>A0A7C4BCY3</accession>
<name>A0A7C4BCY3_9CREN</name>
<sequence>MDPGGLELISFGGQGQIYRWEYQGKHYVIKAVLNDESVFRRLNQMREAVERLAKGLGQRIPEGILKRAFPVGRGWVDDPEELGFDKSDQMTVIVYNWIDGEPLDSYLLSQLCSEPPLSSARVKLAKQVLELLTFLEKAGIANYDMFPDNFVVDPLGQVYIIDMEGAGLFDPGTRTWIWTPVALGKNFPGYCKPPEFDAVDEDLKVFSYRWVGATLVFHILFGVSPFAFMQRIDLKALLELYDYADKGAIAWPPYGAEKAQYVNPRLDPAKFRTQIRSSCGVGSRGVCPLEVLAFLTFISGFDKPAHRPSFEFARLILSEVLAL</sequence>
<feature type="domain" description="Protein kinase" evidence="1">
    <location>
        <begin position="3"/>
        <end position="323"/>
    </location>
</feature>
<evidence type="ECO:0000313" key="2">
    <source>
        <dbReference type="EMBL" id="HGI88359.1"/>
    </source>
</evidence>
<dbReference type="AlphaFoldDB" id="A0A7C4BCY3"/>
<dbReference type="InterPro" id="IPR000719">
    <property type="entry name" value="Prot_kinase_dom"/>
</dbReference>
<comment type="caution">
    <text evidence="2">The sequence shown here is derived from an EMBL/GenBank/DDBJ whole genome shotgun (WGS) entry which is preliminary data.</text>
</comment>